<sequence>MIVSLAIISIIIALISFLYTLKVGKIVDQQKTEHDTDTKATSKHPILFNPIFLTYIFGFGGLILFIFYLSSKYY</sequence>
<proteinExistence type="predicted"/>
<accession>A0A5Q2TGL0</accession>
<organism evidence="2 3">
    <name type="scientific">Gracilibacillus salitolerans</name>
    <dbReference type="NCBI Taxonomy" id="2663022"/>
    <lineage>
        <taxon>Bacteria</taxon>
        <taxon>Bacillati</taxon>
        <taxon>Bacillota</taxon>
        <taxon>Bacilli</taxon>
        <taxon>Bacillales</taxon>
        <taxon>Bacillaceae</taxon>
        <taxon>Gracilibacillus</taxon>
    </lineage>
</organism>
<feature type="transmembrane region" description="Helical" evidence="1">
    <location>
        <begin position="46"/>
        <end position="69"/>
    </location>
</feature>
<dbReference type="Proteomes" id="UP000339690">
    <property type="component" value="Chromosome"/>
</dbReference>
<keyword evidence="3" id="KW-1185">Reference proteome</keyword>
<feature type="transmembrane region" description="Helical" evidence="1">
    <location>
        <begin position="6"/>
        <end position="25"/>
    </location>
</feature>
<dbReference type="KEGG" id="grc:GI584_04535"/>
<evidence type="ECO:0000256" key="1">
    <source>
        <dbReference type="SAM" id="Phobius"/>
    </source>
</evidence>
<protein>
    <submittedName>
        <fullName evidence="2">Uncharacterized protein</fullName>
    </submittedName>
</protein>
<name>A0A5Q2TGL0_9BACI</name>
<keyword evidence="1" id="KW-0472">Membrane</keyword>
<dbReference type="EMBL" id="CP045915">
    <property type="protein sequence ID" value="QGH33347.1"/>
    <property type="molecule type" value="Genomic_DNA"/>
</dbReference>
<keyword evidence="1" id="KW-0812">Transmembrane</keyword>
<dbReference type="RefSeq" id="WP_100361813.1">
    <property type="nucleotide sequence ID" value="NZ_CP045915.1"/>
</dbReference>
<keyword evidence="1" id="KW-1133">Transmembrane helix</keyword>
<gene>
    <name evidence="2" type="ORF">GI584_04535</name>
</gene>
<evidence type="ECO:0000313" key="2">
    <source>
        <dbReference type="EMBL" id="QGH33347.1"/>
    </source>
</evidence>
<dbReference type="AlphaFoldDB" id="A0A5Q2TGL0"/>
<reference evidence="2 3" key="1">
    <citation type="submission" date="2019-11" db="EMBL/GenBank/DDBJ databases">
        <title>Gracilibacillus salitolerans sp. nov., a moderate halophile isolated from a saline soil in northwest China.</title>
        <authorList>
            <person name="Gan L."/>
        </authorList>
    </citation>
    <scope>NUCLEOTIDE SEQUENCE [LARGE SCALE GENOMIC DNA]</scope>
    <source>
        <strain evidence="2 3">SCU50</strain>
    </source>
</reference>
<evidence type="ECO:0000313" key="3">
    <source>
        <dbReference type="Proteomes" id="UP000339690"/>
    </source>
</evidence>